<dbReference type="Pfam" id="PF00249">
    <property type="entry name" value="Myb_DNA-binding"/>
    <property type="match status" value="1"/>
</dbReference>
<keyword evidence="4" id="KW-1185">Reference proteome</keyword>
<dbReference type="PROSITE" id="PS50090">
    <property type="entry name" value="MYB_LIKE"/>
    <property type="match status" value="1"/>
</dbReference>
<gene>
    <name evidence="3" type="ORF">CKAN_00531700</name>
</gene>
<dbReference type="InterPro" id="IPR009057">
    <property type="entry name" value="Homeodomain-like_sf"/>
</dbReference>
<dbReference type="PROSITE" id="PS51294">
    <property type="entry name" value="HTH_MYB"/>
    <property type="match status" value="1"/>
</dbReference>
<dbReference type="PANTHER" id="PTHR46993:SF6">
    <property type="entry name" value="MYB TRANSCRIPTION FACTOR"/>
    <property type="match status" value="1"/>
</dbReference>
<proteinExistence type="predicted"/>
<name>A0A3S3M4C9_9MAGN</name>
<dbReference type="CDD" id="cd11660">
    <property type="entry name" value="SANT_TRF"/>
    <property type="match status" value="1"/>
</dbReference>
<dbReference type="SMART" id="SM00717">
    <property type="entry name" value="SANT"/>
    <property type="match status" value="1"/>
</dbReference>
<accession>A0A3S3M4C9</accession>
<organism evidence="3 4">
    <name type="scientific">Cinnamomum micranthum f. kanehirae</name>
    <dbReference type="NCBI Taxonomy" id="337451"/>
    <lineage>
        <taxon>Eukaryota</taxon>
        <taxon>Viridiplantae</taxon>
        <taxon>Streptophyta</taxon>
        <taxon>Embryophyta</taxon>
        <taxon>Tracheophyta</taxon>
        <taxon>Spermatophyta</taxon>
        <taxon>Magnoliopsida</taxon>
        <taxon>Magnoliidae</taxon>
        <taxon>Laurales</taxon>
        <taxon>Lauraceae</taxon>
        <taxon>Cinnamomum</taxon>
    </lineage>
</organism>
<dbReference type="Gene3D" id="1.10.246.220">
    <property type="match status" value="1"/>
</dbReference>
<dbReference type="PANTHER" id="PTHR46993">
    <property type="entry name" value="MYB TRANSCRIPTION FACTOR"/>
    <property type="match status" value="1"/>
</dbReference>
<dbReference type="Proteomes" id="UP000283530">
    <property type="component" value="Unassembled WGS sequence"/>
</dbReference>
<feature type="domain" description="HTH myb-type" evidence="2">
    <location>
        <begin position="443"/>
        <end position="502"/>
    </location>
</feature>
<comment type="caution">
    <text evidence="3">The sequence shown here is derived from an EMBL/GenBank/DDBJ whole genome shotgun (WGS) entry which is preliminary data.</text>
</comment>
<dbReference type="EMBL" id="QPKB01000002">
    <property type="protein sequence ID" value="RWR76855.1"/>
    <property type="molecule type" value="Genomic_DNA"/>
</dbReference>
<dbReference type="AlphaFoldDB" id="A0A3S3M4C9"/>
<protein>
    <submittedName>
        <fullName evidence="3">SANT/Myb domain-containing protein</fullName>
    </submittedName>
</protein>
<dbReference type="InterPro" id="IPR017930">
    <property type="entry name" value="Myb_dom"/>
</dbReference>
<dbReference type="InterPro" id="IPR001005">
    <property type="entry name" value="SANT/Myb"/>
</dbReference>
<evidence type="ECO:0000259" key="1">
    <source>
        <dbReference type="PROSITE" id="PS50090"/>
    </source>
</evidence>
<evidence type="ECO:0000313" key="4">
    <source>
        <dbReference type="Proteomes" id="UP000283530"/>
    </source>
</evidence>
<feature type="domain" description="Myb-like" evidence="1">
    <location>
        <begin position="443"/>
        <end position="498"/>
    </location>
</feature>
<dbReference type="STRING" id="337451.A0A3S3M4C9"/>
<dbReference type="OrthoDB" id="608866at2759"/>
<evidence type="ECO:0000259" key="2">
    <source>
        <dbReference type="PROSITE" id="PS51294"/>
    </source>
</evidence>
<dbReference type="SUPFAM" id="SSF46689">
    <property type="entry name" value="Homeodomain-like"/>
    <property type="match status" value="1"/>
</dbReference>
<reference evidence="3 4" key="1">
    <citation type="journal article" date="2019" name="Nat. Plants">
        <title>Stout camphor tree genome fills gaps in understanding of flowering plant genome evolution.</title>
        <authorList>
            <person name="Chaw S.M."/>
            <person name="Liu Y.C."/>
            <person name="Wu Y.W."/>
            <person name="Wang H.Y."/>
            <person name="Lin C.I."/>
            <person name="Wu C.S."/>
            <person name="Ke H.M."/>
            <person name="Chang L.Y."/>
            <person name="Hsu C.Y."/>
            <person name="Yang H.T."/>
            <person name="Sudianto E."/>
            <person name="Hsu M.H."/>
            <person name="Wu K.P."/>
            <person name="Wang L.N."/>
            <person name="Leebens-Mack J.H."/>
            <person name="Tsai I.J."/>
        </authorList>
    </citation>
    <scope>NUCLEOTIDE SEQUENCE [LARGE SCALE GENOMIC DNA]</scope>
    <source>
        <strain evidence="4">cv. Chaw 1501</strain>
        <tissue evidence="3">Young leaves</tissue>
    </source>
</reference>
<evidence type="ECO:0000313" key="3">
    <source>
        <dbReference type="EMBL" id="RWR76855.1"/>
    </source>
</evidence>
<sequence length="503" mass="56323">MDTNISSWILEFLLRQPIDDWIPSTFISLLPPSDSDIRLKKTILLRRISSLLSKTSISESILKTLEIMEEIHHMSGTETHDSMRRAYSSVAVECAAKFLREEPEDYSSFADAVNRVWKGKIGVMRRWGGGVGLVSDGLWDLEKEMLAAVENPAVRRKLHGRETRKEALDAVRAFLEEAEDELGPSFLEFAAEALLGKGEVGKNTILVENLNDGRVGKRGAVGLPEDDALDAEKGDFEGARKKCKLPFWIKDMRKGSLHPSEKDASVAVPSRDPLIATVEKVGTARVQNKFDILASSEVSKAQEALKSSSVDLQTVVQDPLPDALEIAAGILSNTGQANQKESENNQNQLDVDTNTASVEKHIDDNCMGDAGNGKQNAVKCDGKSWPGFMARNRTAHTYEWDDDSIECPSDASPNGSRKLCLPSPERKAISPLKKHDMNITKFTRRRKIKKWSLEEEELLREAVKEYGTGNWKPILKRYSDKFEERTAIDLKDKWRNMTRYSAY</sequence>